<sequence>MACFQNIGEGVADRAATFALLNRGYERHQRSAGQWFETTPEMWEYFLNILPPVNFTGSAFVMSEAATESLSDAWIMVGKRAFCLTVRHTSQSDLIAMVGAFKAHVRKPEAVA</sequence>
<dbReference type="RefSeq" id="WP_055683820.1">
    <property type="nucleotide sequence ID" value="NZ_CXPG01000022.1"/>
</dbReference>
<evidence type="ECO:0000313" key="2">
    <source>
        <dbReference type="Proteomes" id="UP000048908"/>
    </source>
</evidence>
<dbReference type="Proteomes" id="UP000048908">
    <property type="component" value="Unassembled WGS sequence"/>
</dbReference>
<evidence type="ECO:0000313" key="1">
    <source>
        <dbReference type="EMBL" id="CTQ34434.1"/>
    </source>
</evidence>
<dbReference type="EMBL" id="CXPG01000022">
    <property type="protein sequence ID" value="CTQ34434.1"/>
    <property type="molecule type" value="Genomic_DNA"/>
</dbReference>
<gene>
    <name evidence="1" type="ORF">JAN5088_03230</name>
</gene>
<keyword evidence="2" id="KW-1185">Reference proteome</keyword>
<accession>A0A0M6XWX9</accession>
<dbReference type="InterPro" id="IPR009862">
    <property type="entry name" value="DUF1419"/>
</dbReference>
<dbReference type="Pfam" id="PF07215">
    <property type="entry name" value="DUF1419"/>
    <property type="match status" value="1"/>
</dbReference>
<protein>
    <submittedName>
        <fullName evidence="1">Uncharacterized protein</fullName>
    </submittedName>
</protein>
<organism evidence="1 2">
    <name type="scientific">Jannaschia rubra</name>
    <dbReference type="NCBI Taxonomy" id="282197"/>
    <lineage>
        <taxon>Bacteria</taxon>
        <taxon>Pseudomonadati</taxon>
        <taxon>Pseudomonadota</taxon>
        <taxon>Alphaproteobacteria</taxon>
        <taxon>Rhodobacterales</taxon>
        <taxon>Roseobacteraceae</taxon>
        <taxon>Jannaschia</taxon>
    </lineage>
</organism>
<reference evidence="1 2" key="1">
    <citation type="submission" date="2015-07" db="EMBL/GenBank/DDBJ databases">
        <authorList>
            <person name="Noorani M."/>
        </authorList>
    </citation>
    <scope>NUCLEOTIDE SEQUENCE [LARGE SCALE GENOMIC DNA]</scope>
    <source>
        <strain evidence="1 2">CECT 5088</strain>
    </source>
</reference>
<dbReference type="OrthoDB" id="7870881at2"/>
<dbReference type="AlphaFoldDB" id="A0A0M6XWX9"/>
<name>A0A0M6XWX9_9RHOB</name>
<proteinExistence type="predicted"/>